<evidence type="ECO:0000313" key="3">
    <source>
        <dbReference type="Proteomes" id="UP000179245"/>
    </source>
</evidence>
<dbReference type="PROSITE" id="PS51257">
    <property type="entry name" value="PROKAR_LIPOPROTEIN"/>
    <property type="match status" value="1"/>
</dbReference>
<dbReference type="AlphaFoldDB" id="A0A1G2QRZ3"/>
<proteinExistence type="predicted"/>
<feature type="signal peptide" evidence="1">
    <location>
        <begin position="1"/>
        <end position="22"/>
    </location>
</feature>
<dbReference type="Proteomes" id="UP000179245">
    <property type="component" value="Unassembled WGS sequence"/>
</dbReference>
<dbReference type="EMBL" id="MHTO01000004">
    <property type="protein sequence ID" value="OHA62762.1"/>
    <property type="molecule type" value="Genomic_DNA"/>
</dbReference>
<evidence type="ECO:0008006" key="4">
    <source>
        <dbReference type="Google" id="ProtNLM"/>
    </source>
</evidence>
<protein>
    <recommendedName>
        <fullName evidence="4">Lipoprotein</fullName>
    </recommendedName>
</protein>
<dbReference type="STRING" id="1802443.A2117_01455"/>
<reference evidence="2 3" key="1">
    <citation type="journal article" date="2016" name="Nat. Commun.">
        <title>Thousands of microbial genomes shed light on interconnected biogeochemical processes in an aquifer system.</title>
        <authorList>
            <person name="Anantharaman K."/>
            <person name="Brown C.T."/>
            <person name="Hug L.A."/>
            <person name="Sharon I."/>
            <person name="Castelle C.J."/>
            <person name="Probst A.J."/>
            <person name="Thomas B.C."/>
            <person name="Singh A."/>
            <person name="Wilkins M.J."/>
            <person name="Karaoz U."/>
            <person name="Brodie E.L."/>
            <person name="Williams K.H."/>
            <person name="Hubbard S.S."/>
            <person name="Banfield J.F."/>
        </authorList>
    </citation>
    <scope>NUCLEOTIDE SEQUENCE [LARGE SCALE GENOMIC DNA]</scope>
</reference>
<comment type="caution">
    <text evidence="2">The sequence shown here is derived from an EMBL/GenBank/DDBJ whole genome shotgun (WGS) entry which is preliminary data.</text>
</comment>
<evidence type="ECO:0000256" key="1">
    <source>
        <dbReference type="SAM" id="SignalP"/>
    </source>
</evidence>
<keyword evidence="1" id="KW-0732">Signal</keyword>
<organism evidence="2 3">
    <name type="scientific">Candidatus Wildermuthbacteria bacterium GWA2_46_15</name>
    <dbReference type="NCBI Taxonomy" id="1802443"/>
    <lineage>
        <taxon>Bacteria</taxon>
        <taxon>Candidatus Wildermuthiibacteriota</taxon>
    </lineage>
</organism>
<feature type="chain" id="PRO_5009584149" description="Lipoprotein" evidence="1">
    <location>
        <begin position="23"/>
        <end position="60"/>
    </location>
</feature>
<accession>A0A1G2QRZ3</accession>
<name>A0A1G2QRZ3_9BACT</name>
<evidence type="ECO:0000313" key="2">
    <source>
        <dbReference type="EMBL" id="OHA62762.1"/>
    </source>
</evidence>
<sequence>MKVKEALITAFCFLLLSFASGCATFKEMVRQRGEAMDACQPCPFSQGRMVPCAKNDLEAK</sequence>
<gene>
    <name evidence="2" type="ORF">A2117_01455</name>
</gene>